<accession>A0A3B0VLZ2</accession>
<name>A0A3B0VLZ2_9ZZZZ</name>
<proteinExistence type="predicted"/>
<protein>
    <submittedName>
        <fullName evidence="1">Uncharacterized protein</fullName>
    </submittedName>
</protein>
<reference evidence="1" key="1">
    <citation type="submission" date="2018-06" db="EMBL/GenBank/DDBJ databases">
        <authorList>
            <person name="Zhirakovskaya E."/>
        </authorList>
    </citation>
    <scope>NUCLEOTIDE SEQUENCE</scope>
</reference>
<evidence type="ECO:0000313" key="1">
    <source>
        <dbReference type="EMBL" id="VAW44638.1"/>
    </source>
</evidence>
<gene>
    <name evidence="1" type="ORF">MNBD_GAMMA02-1659</name>
</gene>
<organism evidence="1">
    <name type="scientific">hydrothermal vent metagenome</name>
    <dbReference type="NCBI Taxonomy" id="652676"/>
    <lineage>
        <taxon>unclassified sequences</taxon>
        <taxon>metagenomes</taxon>
        <taxon>ecological metagenomes</taxon>
    </lineage>
</organism>
<sequence length="67" mass="7509">MNHFKQNIWVVSILFLSLMSSVALSYMITPNSKTVTEKAKIVKPIKADPNKKGLNESLIILLPQVVK</sequence>
<dbReference type="EMBL" id="UOFA01000123">
    <property type="protein sequence ID" value="VAW44638.1"/>
    <property type="molecule type" value="Genomic_DNA"/>
</dbReference>
<dbReference type="AlphaFoldDB" id="A0A3B0VLZ2"/>